<keyword evidence="4" id="KW-0812">Transmembrane</keyword>
<evidence type="ECO:0000256" key="5">
    <source>
        <dbReference type="SAM" id="SignalP"/>
    </source>
</evidence>
<keyword evidence="2 5" id="KW-0732">Signal</keyword>
<evidence type="ECO:0000256" key="4">
    <source>
        <dbReference type="SAM" id="Phobius"/>
    </source>
</evidence>
<dbReference type="SMART" id="SM00369">
    <property type="entry name" value="LRR_TYP"/>
    <property type="match status" value="3"/>
</dbReference>
<dbReference type="InterPro" id="IPR001611">
    <property type="entry name" value="Leu-rich_rpt"/>
</dbReference>
<dbReference type="InterPro" id="IPR032675">
    <property type="entry name" value="LRR_dom_sf"/>
</dbReference>
<keyword evidence="4" id="KW-1133">Transmembrane helix</keyword>
<dbReference type="GO" id="GO:0005886">
    <property type="term" value="C:plasma membrane"/>
    <property type="evidence" value="ECO:0007669"/>
    <property type="project" value="TreeGrafter"/>
</dbReference>
<keyword evidence="1" id="KW-0433">Leucine-rich repeat</keyword>
<keyword evidence="6" id="KW-1185">Reference proteome</keyword>
<organism evidence="6 7">
    <name type="scientific">Geotrypetes seraphini</name>
    <name type="common">Gaboon caecilian</name>
    <name type="synonym">Caecilia seraphini</name>
    <dbReference type="NCBI Taxonomy" id="260995"/>
    <lineage>
        <taxon>Eukaryota</taxon>
        <taxon>Metazoa</taxon>
        <taxon>Chordata</taxon>
        <taxon>Craniata</taxon>
        <taxon>Vertebrata</taxon>
        <taxon>Euteleostomi</taxon>
        <taxon>Amphibia</taxon>
        <taxon>Gymnophiona</taxon>
        <taxon>Geotrypetes</taxon>
    </lineage>
</organism>
<dbReference type="RefSeq" id="XP_033771696.1">
    <property type="nucleotide sequence ID" value="XM_033915805.1"/>
</dbReference>
<dbReference type="InterPro" id="IPR003591">
    <property type="entry name" value="Leu-rich_rpt_typical-subtyp"/>
</dbReference>
<name>A0A6P8P860_GEOSA</name>
<dbReference type="Proteomes" id="UP000515159">
    <property type="component" value="Chromosome 12"/>
</dbReference>
<dbReference type="PANTHER" id="PTHR24369">
    <property type="entry name" value="ANTIGEN BSP, PUTATIVE-RELATED"/>
    <property type="match status" value="1"/>
</dbReference>
<keyword evidence="3" id="KW-0677">Repeat</keyword>
<dbReference type="PANTHER" id="PTHR24369:SF210">
    <property type="entry name" value="CHAOPTIN-RELATED"/>
    <property type="match status" value="1"/>
</dbReference>
<feature type="chain" id="PRO_5027715523" evidence="5">
    <location>
        <begin position="39"/>
        <end position="423"/>
    </location>
</feature>
<evidence type="ECO:0000256" key="1">
    <source>
        <dbReference type="ARBA" id="ARBA00022614"/>
    </source>
</evidence>
<keyword evidence="4" id="KW-0472">Membrane</keyword>
<dbReference type="OrthoDB" id="6363818at2759"/>
<sequence length="423" mass="46888">MKMLVLRMVRKSNAVQGCCRCVTLRCCFFLYCVGFVLGAESEACNCSLAVDFREFLAAQASSRCCLNFTGSSIGTLDWSVFNMVTGVKEIDLSDCNISSIINGVADYNSLEVLRLDRNLLRKLPDGFLGDAPALKVIHLENNQLNELPETFLQASNQIQEIYLAFNKVTSLPSTVFKPSLIRLGASNNSLVCTCSLYNSLKIYFADNQSTEVLSTLTCTGPENIQGMNIQHIQRHHLCQSHRLTALFICLPVLAALGVACWCCCHRKKKSNFAVSRQECHLATVERNGTRTLMDHHHYIPCKMPVPAENEKNLSLLKPSTALLGSSRDLYEEVEVKLGASVDSLLASEGDLGKKVAIKKLVMEEEVTAGSEAEAETVSVTEVLKDSTDREKLYMNQATDYYNLVPGIELDDSDHCEYESIDLH</sequence>
<evidence type="ECO:0000256" key="3">
    <source>
        <dbReference type="ARBA" id="ARBA00022737"/>
    </source>
</evidence>
<evidence type="ECO:0000313" key="7">
    <source>
        <dbReference type="RefSeq" id="XP_033771696.1"/>
    </source>
</evidence>
<dbReference type="Pfam" id="PF13855">
    <property type="entry name" value="LRR_8"/>
    <property type="match status" value="1"/>
</dbReference>
<dbReference type="GeneID" id="117346370"/>
<dbReference type="AlphaFoldDB" id="A0A6P8P860"/>
<dbReference type="KEGG" id="gsh:117346370"/>
<accession>A0A6P8P860</accession>
<feature type="signal peptide" evidence="5">
    <location>
        <begin position="1"/>
        <end position="38"/>
    </location>
</feature>
<evidence type="ECO:0000256" key="2">
    <source>
        <dbReference type="ARBA" id="ARBA00022729"/>
    </source>
</evidence>
<reference evidence="7" key="1">
    <citation type="submission" date="2025-08" db="UniProtKB">
        <authorList>
            <consortium name="RefSeq"/>
        </authorList>
    </citation>
    <scope>IDENTIFICATION</scope>
</reference>
<dbReference type="InParanoid" id="A0A6P8P860"/>
<proteinExistence type="predicted"/>
<gene>
    <name evidence="7" type="primary">LOC117346370</name>
</gene>
<protein>
    <submittedName>
        <fullName evidence="7">Peroxidasin homolog isoform X1</fullName>
    </submittedName>
</protein>
<evidence type="ECO:0000313" key="6">
    <source>
        <dbReference type="Proteomes" id="UP000515159"/>
    </source>
</evidence>
<dbReference type="SUPFAM" id="SSF52058">
    <property type="entry name" value="L domain-like"/>
    <property type="match status" value="1"/>
</dbReference>
<dbReference type="Gene3D" id="3.80.10.10">
    <property type="entry name" value="Ribonuclease Inhibitor"/>
    <property type="match status" value="1"/>
</dbReference>
<feature type="transmembrane region" description="Helical" evidence="4">
    <location>
        <begin position="243"/>
        <end position="264"/>
    </location>
</feature>
<dbReference type="InterPro" id="IPR050541">
    <property type="entry name" value="LRR_TM_domain-containing"/>
</dbReference>
<dbReference type="SMART" id="SM00364">
    <property type="entry name" value="LRR_BAC"/>
    <property type="match status" value="4"/>
</dbReference>